<dbReference type="AlphaFoldDB" id="A0A137S4X3"/>
<dbReference type="InterPro" id="IPR025285">
    <property type="entry name" value="DUF4145"/>
</dbReference>
<dbReference type="PATRIC" id="fig|1306954.6.peg.1951"/>
<feature type="domain" description="DUF4145" evidence="1">
    <location>
        <begin position="19"/>
        <end position="95"/>
    </location>
</feature>
<comment type="caution">
    <text evidence="2">The sequence shown here is derived from an EMBL/GenBank/DDBJ whole genome shotgun (WGS) entry which is preliminary data.</text>
</comment>
<evidence type="ECO:0000313" key="3">
    <source>
        <dbReference type="Proteomes" id="UP000070282"/>
    </source>
</evidence>
<keyword evidence="3" id="KW-1185">Reference proteome</keyword>
<name>A0A137S4X3_9GAMM</name>
<organism evidence="2 3">
    <name type="scientific">Marinobacter excellens LAMA 842</name>
    <dbReference type="NCBI Taxonomy" id="1306954"/>
    <lineage>
        <taxon>Bacteria</taxon>
        <taxon>Pseudomonadati</taxon>
        <taxon>Pseudomonadota</taxon>
        <taxon>Gammaproteobacteria</taxon>
        <taxon>Pseudomonadales</taxon>
        <taxon>Marinobacteraceae</taxon>
        <taxon>Marinobacter</taxon>
    </lineage>
</organism>
<sequence>MSVEPPNDDLPEDIKRDYEEASSIFNLSPRGAAALLRLGIQKLCAHLGQSGRNINTDIKELVAAGLPPKVQEALDSVRVIGNDAVHPGKIDLNDDRDTASQLFRLVNFIAQKMITEPREIDEIYSNLPAEKLQGIKDRDGDQ</sequence>
<dbReference type="Pfam" id="PF13643">
    <property type="entry name" value="DUF4145"/>
    <property type="match status" value="1"/>
</dbReference>
<evidence type="ECO:0000313" key="2">
    <source>
        <dbReference type="EMBL" id="KXO07487.1"/>
    </source>
</evidence>
<evidence type="ECO:0000259" key="1">
    <source>
        <dbReference type="Pfam" id="PF13643"/>
    </source>
</evidence>
<dbReference type="Proteomes" id="UP000070282">
    <property type="component" value="Unassembled WGS sequence"/>
</dbReference>
<protein>
    <recommendedName>
        <fullName evidence="1">DUF4145 domain-containing protein</fullName>
    </recommendedName>
</protein>
<accession>A0A137S4X3</accession>
<gene>
    <name evidence="2" type="ORF">J122_3382</name>
</gene>
<proteinExistence type="predicted"/>
<reference evidence="3" key="1">
    <citation type="submission" date="2015-12" db="EMBL/GenBank/DDBJ databases">
        <authorList>
            <person name="Lima A."/>
            <person name="Farahani Zayas N."/>
            <person name="Castro Da Silva M.A."/>
            <person name="Cabral A."/>
            <person name="Pessatti M.L."/>
        </authorList>
    </citation>
    <scope>NUCLEOTIDE SEQUENCE [LARGE SCALE GENOMIC DNA]</scope>
    <source>
        <strain evidence="3">LAMA 842</strain>
    </source>
</reference>
<dbReference type="EMBL" id="LOCO01000023">
    <property type="protein sequence ID" value="KXO07487.1"/>
    <property type="molecule type" value="Genomic_DNA"/>
</dbReference>